<dbReference type="CDD" id="cd06168">
    <property type="entry name" value="LSMD1"/>
    <property type="match status" value="1"/>
</dbReference>
<dbReference type="InterPro" id="IPR047575">
    <property type="entry name" value="Sm"/>
</dbReference>
<dbReference type="InterPro" id="IPR001163">
    <property type="entry name" value="Sm_dom_euk/arc"/>
</dbReference>
<feature type="region of interest" description="Disordered" evidence="2">
    <location>
        <begin position="1"/>
        <end position="29"/>
    </location>
</feature>
<reference evidence="4" key="1">
    <citation type="submission" date="2020-05" db="UniProtKB">
        <authorList>
            <consortium name="EnsemblMetazoa"/>
        </authorList>
    </citation>
    <scope>IDENTIFICATION</scope>
    <source>
        <strain evidence="4">FUMOZ</strain>
    </source>
</reference>
<dbReference type="EnsemblMetazoa" id="AFUN022039-RA">
    <property type="protein sequence ID" value="AFUN022039-PA"/>
    <property type="gene ID" value="AFUN022039"/>
</dbReference>
<dbReference type="SMART" id="SM00651">
    <property type="entry name" value="Sm"/>
    <property type="match status" value="1"/>
</dbReference>
<feature type="domain" description="Sm" evidence="3">
    <location>
        <begin position="65"/>
        <end position="138"/>
    </location>
</feature>
<dbReference type="Gene3D" id="2.30.30.100">
    <property type="match status" value="1"/>
</dbReference>
<organism evidence="4">
    <name type="scientific">Anopheles funestus</name>
    <name type="common">African malaria mosquito</name>
    <dbReference type="NCBI Taxonomy" id="62324"/>
    <lineage>
        <taxon>Eukaryota</taxon>
        <taxon>Metazoa</taxon>
        <taxon>Ecdysozoa</taxon>
        <taxon>Arthropoda</taxon>
        <taxon>Hexapoda</taxon>
        <taxon>Insecta</taxon>
        <taxon>Pterygota</taxon>
        <taxon>Neoptera</taxon>
        <taxon>Endopterygota</taxon>
        <taxon>Diptera</taxon>
        <taxon>Nematocera</taxon>
        <taxon>Culicoidea</taxon>
        <taxon>Culicidae</taxon>
        <taxon>Anophelinae</taxon>
        <taxon>Anopheles</taxon>
    </lineage>
</organism>
<dbReference type="PROSITE" id="PS52002">
    <property type="entry name" value="SM"/>
    <property type="match status" value="1"/>
</dbReference>
<dbReference type="Pfam" id="PF01423">
    <property type="entry name" value="LSM"/>
    <property type="match status" value="1"/>
</dbReference>
<evidence type="ECO:0000256" key="1">
    <source>
        <dbReference type="ARBA" id="ARBA00006850"/>
    </source>
</evidence>
<dbReference type="VEuPathDB" id="VectorBase:AFUN022039"/>
<dbReference type="PANTHER" id="PTHR10701:SF5">
    <property type="entry name" value="N-ALPHA-ACETYLTRANSFERASE 38, NATC AUXILIARY SUBUNIT"/>
    <property type="match status" value="1"/>
</dbReference>
<name>A0A4Y0BQC6_ANOFN</name>
<dbReference type="InterPro" id="IPR050914">
    <property type="entry name" value="snRNP_SmB/NAA38-like"/>
</dbReference>
<comment type="similarity">
    <text evidence="1">Belongs to the snRNP Sm proteins family.</text>
</comment>
<accession>A0A4Y0BQC6</accession>
<sequence length="141" mass="16041">MKESEKDNQTNPVAGIEGSENVSSSDPTKAKYQQALNQAFAQMDIRKESCLEDTDSGTDNDEDYMKRQTLKMWINRLFRIKMTDGRILSGYFVCTDADANVVLQATSEFTEIGGEERILGLVMIPGRYIVSIEERNPRFTW</sequence>
<dbReference type="InterPro" id="IPR010920">
    <property type="entry name" value="LSM_dom_sf"/>
</dbReference>
<dbReference type="VEuPathDB" id="VectorBase:AFUN2_011214"/>
<evidence type="ECO:0000259" key="3">
    <source>
        <dbReference type="PROSITE" id="PS52002"/>
    </source>
</evidence>
<proteinExistence type="inferred from homology"/>
<dbReference type="InterPro" id="IPR034110">
    <property type="entry name" value="LSMD1_Sm"/>
</dbReference>
<dbReference type="STRING" id="62324.A0A4Y0BQC6"/>
<dbReference type="GO" id="GO:0031417">
    <property type="term" value="C:NatC complex"/>
    <property type="evidence" value="ECO:0007669"/>
    <property type="project" value="InterPro"/>
</dbReference>
<dbReference type="PANTHER" id="PTHR10701">
    <property type="entry name" value="SMALL NUCLEAR RIBONUCLEOPROTEIN-ASSOCIATED PROTEIN B AND N"/>
    <property type="match status" value="1"/>
</dbReference>
<protein>
    <recommendedName>
        <fullName evidence="3">Sm domain-containing protein</fullName>
    </recommendedName>
</protein>
<evidence type="ECO:0000256" key="2">
    <source>
        <dbReference type="SAM" id="MobiDB-lite"/>
    </source>
</evidence>
<dbReference type="SUPFAM" id="SSF50182">
    <property type="entry name" value="Sm-like ribonucleoproteins"/>
    <property type="match status" value="1"/>
</dbReference>
<dbReference type="GO" id="GO:0003723">
    <property type="term" value="F:RNA binding"/>
    <property type="evidence" value="ECO:0007669"/>
    <property type="project" value="InterPro"/>
</dbReference>
<dbReference type="AlphaFoldDB" id="A0A4Y0BQC6"/>
<evidence type="ECO:0000313" key="4">
    <source>
        <dbReference type="EnsemblMetazoa" id="AFUN022039-PA"/>
    </source>
</evidence>